<proteinExistence type="predicted"/>
<gene>
    <name evidence="2" type="ORF">EJ377_18195</name>
</gene>
<protein>
    <recommendedName>
        <fullName evidence="1">Bacterial alpha-2-macroglobulin MG10 domain-containing protein</fullName>
    </recommendedName>
</protein>
<dbReference type="Proteomes" id="UP000276953">
    <property type="component" value="Unassembled WGS sequence"/>
</dbReference>
<accession>A0A3S0Q4C9</accession>
<dbReference type="Pfam" id="PF17973">
    <property type="entry name" value="bMG10"/>
    <property type="match status" value="1"/>
</dbReference>
<organism evidence="2 3">
    <name type="scientific">Chryseobacterium arthrosphaerae</name>
    <dbReference type="NCBI Taxonomy" id="651561"/>
    <lineage>
        <taxon>Bacteria</taxon>
        <taxon>Pseudomonadati</taxon>
        <taxon>Bacteroidota</taxon>
        <taxon>Flavobacteriia</taxon>
        <taxon>Flavobacteriales</taxon>
        <taxon>Weeksellaceae</taxon>
        <taxon>Chryseobacterium group</taxon>
        <taxon>Chryseobacterium</taxon>
    </lineage>
</organism>
<evidence type="ECO:0000313" key="2">
    <source>
        <dbReference type="EMBL" id="RTZ46307.1"/>
    </source>
</evidence>
<evidence type="ECO:0000313" key="3">
    <source>
        <dbReference type="Proteomes" id="UP000276953"/>
    </source>
</evidence>
<sequence>MLSGYQYKNNLGYYQATKDASTNFYIYYMPKGKYVFEYDLVCNASGIFSSGFATCRIIMHLR</sequence>
<feature type="domain" description="Bacterial alpha-2-macroglobulin MG10" evidence="1">
    <location>
        <begin position="4"/>
        <end position="54"/>
    </location>
</feature>
<name>A0A3S0Q4C9_9FLAO</name>
<dbReference type="InterPro" id="IPR041246">
    <property type="entry name" value="Bact_MG10"/>
</dbReference>
<evidence type="ECO:0000259" key="1">
    <source>
        <dbReference type="Pfam" id="PF17973"/>
    </source>
</evidence>
<reference evidence="2 3" key="1">
    <citation type="submission" date="2018-12" db="EMBL/GenBank/DDBJ databases">
        <title>Draft Genome Sequence of Chryseobacterium arthrosphaerae strain ED882-96 Isolated from the Blood of a Patient with Liver Cirrhosis in Taiwan.</title>
        <authorList>
            <person name="Lin J.-N."/>
            <person name="Lai C.-H."/>
            <person name="Yang C.-H."/>
            <person name="Huang Y.-H."/>
        </authorList>
    </citation>
    <scope>NUCLEOTIDE SEQUENCE [LARGE SCALE GENOMIC DNA]</scope>
    <source>
        <strain evidence="2 3">ED882-96</strain>
    </source>
</reference>
<dbReference type="AlphaFoldDB" id="A0A3S0Q4C9"/>
<dbReference type="EMBL" id="RYFC01000003">
    <property type="protein sequence ID" value="RTZ46307.1"/>
    <property type="molecule type" value="Genomic_DNA"/>
</dbReference>
<comment type="caution">
    <text evidence="2">The sequence shown here is derived from an EMBL/GenBank/DDBJ whole genome shotgun (WGS) entry which is preliminary data.</text>
</comment>